<dbReference type="AlphaFoldDB" id="A0A0F9R3X7"/>
<evidence type="ECO:0000256" key="1">
    <source>
        <dbReference type="ARBA" id="ARBA00023125"/>
    </source>
</evidence>
<keyword evidence="1" id="KW-0238">DNA-binding</keyword>
<dbReference type="NCBIfam" id="TIGR02772">
    <property type="entry name" value="Ku_bact"/>
    <property type="match status" value="1"/>
</dbReference>
<dbReference type="InterPro" id="IPR009187">
    <property type="entry name" value="Prok_Ku"/>
</dbReference>
<dbReference type="Gene3D" id="2.40.290.10">
    <property type="match status" value="1"/>
</dbReference>
<sequence length="266" mass="29209">MAARSIWKGTVGFGLVSVPVKLYGATDAKSIAFKQLHKGCNARIMQTKKCTACGEEVSEKLGNQLKGYEVTKDEYIIMEESDIQKIPLKTLTGVEILAFVDAGQVDPRQLEKSYFLAPNDVGVKSFALLLLAMEKVGKVGIVKLTMKEKEHLAMLRPFGKVILLQTLFYANELRPVSEVEVALPDVSDKEMAMGVMLLQTLEVERYDLTQFSDGYKDALMEVIRSKVEGITYEVTKEEVAPPTDDLVAALMASLKDKVPVEAGAAG</sequence>
<feature type="domain" description="Ku" evidence="2">
    <location>
        <begin position="54"/>
        <end position="184"/>
    </location>
</feature>
<dbReference type="HAMAP" id="MF_01875">
    <property type="entry name" value="Prokaryotic_Ku"/>
    <property type="match status" value="1"/>
</dbReference>
<dbReference type="SMART" id="SM00559">
    <property type="entry name" value="Ku78"/>
    <property type="match status" value="1"/>
</dbReference>
<dbReference type="PIRSF" id="PIRSF006493">
    <property type="entry name" value="Prok_Ku"/>
    <property type="match status" value="1"/>
</dbReference>
<organism evidence="3">
    <name type="scientific">marine sediment metagenome</name>
    <dbReference type="NCBI Taxonomy" id="412755"/>
    <lineage>
        <taxon>unclassified sequences</taxon>
        <taxon>metagenomes</taxon>
        <taxon>ecological metagenomes</taxon>
    </lineage>
</organism>
<reference evidence="3" key="1">
    <citation type="journal article" date="2015" name="Nature">
        <title>Complex archaea that bridge the gap between prokaryotes and eukaryotes.</title>
        <authorList>
            <person name="Spang A."/>
            <person name="Saw J.H."/>
            <person name="Jorgensen S.L."/>
            <person name="Zaremba-Niedzwiedzka K."/>
            <person name="Martijn J."/>
            <person name="Lind A.E."/>
            <person name="van Eijk R."/>
            <person name="Schleper C."/>
            <person name="Guy L."/>
            <person name="Ettema T.J."/>
        </authorList>
    </citation>
    <scope>NUCLEOTIDE SEQUENCE</scope>
</reference>
<proteinExistence type="inferred from homology"/>
<protein>
    <recommendedName>
        <fullName evidence="2">Ku domain-containing protein</fullName>
    </recommendedName>
</protein>
<dbReference type="EMBL" id="LAZR01004058">
    <property type="protein sequence ID" value="KKN12178.1"/>
    <property type="molecule type" value="Genomic_DNA"/>
</dbReference>
<gene>
    <name evidence="3" type="ORF">LCGC14_1019010</name>
</gene>
<dbReference type="PANTHER" id="PTHR41251">
    <property type="entry name" value="NON-HOMOLOGOUS END JOINING PROTEIN KU"/>
    <property type="match status" value="1"/>
</dbReference>
<dbReference type="SUPFAM" id="SSF100939">
    <property type="entry name" value="SPOC domain-like"/>
    <property type="match status" value="1"/>
</dbReference>
<dbReference type="InterPro" id="IPR016194">
    <property type="entry name" value="SPOC-like_C_dom_sf"/>
</dbReference>
<accession>A0A0F9R3X7</accession>
<dbReference type="PANTHER" id="PTHR41251:SF1">
    <property type="entry name" value="NON-HOMOLOGOUS END JOINING PROTEIN KU"/>
    <property type="match status" value="1"/>
</dbReference>
<dbReference type="GO" id="GO:0006303">
    <property type="term" value="P:double-strand break repair via nonhomologous end joining"/>
    <property type="evidence" value="ECO:0007669"/>
    <property type="project" value="InterPro"/>
</dbReference>
<dbReference type="GO" id="GO:0003690">
    <property type="term" value="F:double-stranded DNA binding"/>
    <property type="evidence" value="ECO:0007669"/>
    <property type="project" value="TreeGrafter"/>
</dbReference>
<evidence type="ECO:0000259" key="2">
    <source>
        <dbReference type="SMART" id="SM00559"/>
    </source>
</evidence>
<name>A0A0F9R3X7_9ZZZZ</name>
<dbReference type="Pfam" id="PF02735">
    <property type="entry name" value="Ku"/>
    <property type="match status" value="1"/>
</dbReference>
<evidence type="ECO:0000313" key="3">
    <source>
        <dbReference type="EMBL" id="KKN12178.1"/>
    </source>
</evidence>
<comment type="caution">
    <text evidence="3">The sequence shown here is derived from an EMBL/GenBank/DDBJ whole genome shotgun (WGS) entry which is preliminary data.</text>
</comment>
<dbReference type="InterPro" id="IPR006164">
    <property type="entry name" value="DNA_bd_Ku70/Ku80"/>
</dbReference>